<dbReference type="PANTHER" id="PTHR48090:SF7">
    <property type="entry name" value="RFBJ PROTEIN"/>
    <property type="match status" value="1"/>
</dbReference>
<gene>
    <name evidence="3" type="ORF">AUR64_10180</name>
</gene>
<dbReference type="InterPro" id="IPR050256">
    <property type="entry name" value="Glycosyltransferase_2"/>
</dbReference>
<dbReference type="NCBIfam" id="NF041391">
    <property type="entry name" value="DPhHxTase_Halo"/>
    <property type="match status" value="1"/>
</dbReference>
<dbReference type="SUPFAM" id="SSF53448">
    <property type="entry name" value="Nucleotide-diphospho-sugar transferases"/>
    <property type="match status" value="1"/>
</dbReference>
<dbReference type="Gene3D" id="3.90.550.10">
    <property type="entry name" value="Spore Coat Polysaccharide Biosynthesis Protein SpsA, Chain A"/>
    <property type="match status" value="1"/>
</dbReference>
<protein>
    <submittedName>
        <fullName evidence="3">Glycosyl transferase family 2</fullName>
    </submittedName>
</protein>
<name>A0A0W1R8M5_9EURY</name>
<sequence length="261" mass="28643">MSETTGRGEAKADPEPEADRRNGDRTDTELDEKRHESYTFDDVSVVMGTYDEEAAISAVLDDIDEVTDGRAEVVCVDGSSDRTPEIAREHGARVVRQHPQGYGVAVEAALTAASRPVVVTTDCDGTYPMEQLPQFLDAINDGYDVVSGDRLYHGAEAMPAFNRFGNAAFALLASGLMGERVHDTTTGMRAYRREVIDDIAWTENTGLSAELLIRPLMREYAVTELPIEYDERLGETKLDPLGGGAAIAKSIVRVCLEERRR</sequence>
<evidence type="ECO:0000256" key="1">
    <source>
        <dbReference type="SAM" id="MobiDB-lite"/>
    </source>
</evidence>
<evidence type="ECO:0000313" key="4">
    <source>
        <dbReference type="Proteomes" id="UP000054387"/>
    </source>
</evidence>
<dbReference type="Proteomes" id="UP000054387">
    <property type="component" value="Unassembled WGS sequence"/>
</dbReference>
<dbReference type="PANTHER" id="PTHR48090">
    <property type="entry name" value="UNDECAPRENYL-PHOSPHATE 4-DEOXY-4-FORMAMIDO-L-ARABINOSE TRANSFERASE-RELATED"/>
    <property type="match status" value="1"/>
</dbReference>
<dbReference type="CDD" id="cd04179">
    <property type="entry name" value="DPM_DPG-synthase_like"/>
    <property type="match status" value="1"/>
</dbReference>
<dbReference type="Pfam" id="PF00535">
    <property type="entry name" value="Glycos_transf_2"/>
    <property type="match status" value="1"/>
</dbReference>
<evidence type="ECO:0000313" key="3">
    <source>
        <dbReference type="EMBL" id="KTG09972.1"/>
    </source>
</evidence>
<dbReference type="InterPro" id="IPR029044">
    <property type="entry name" value="Nucleotide-diphossugar_trans"/>
</dbReference>
<dbReference type="InterPro" id="IPR054887">
    <property type="entry name" value="DPhHxTase"/>
</dbReference>
<dbReference type="AlphaFoldDB" id="A0A0W1R8M5"/>
<proteinExistence type="predicted"/>
<dbReference type="GO" id="GO:0016740">
    <property type="term" value="F:transferase activity"/>
    <property type="evidence" value="ECO:0007669"/>
    <property type="project" value="UniProtKB-KW"/>
</dbReference>
<comment type="caution">
    <text evidence="3">The sequence shown here is derived from an EMBL/GenBank/DDBJ whole genome shotgun (WGS) entry which is preliminary data.</text>
</comment>
<reference evidence="3 4" key="1">
    <citation type="submission" date="2015-12" db="EMBL/GenBank/DDBJ databases">
        <title>Haloprofundus marisrubri gen. nov., sp. nov., an extremely halophilic archaeon isolated from the Discovery deep brine-seawater interface in the Red Sea.</title>
        <authorList>
            <person name="Zhang G."/>
            <person name="Stingl U."/>
            <person name="Rashid M."/>
        </authorList>
    </citation>
    <scope>NUCLEOTIDE SEQUENCE [LARGE SCALE GENOMIC DNA]</scope>
    <source>
        <strain evidence="3 4">SB9</strain>
    </source>
</reference>
<feature type="region of interest" description="Disordered" evidence="1">
    <location>
        <begin position="1"/>
        <end position="36"/>
    </location>
</feature>
<dbReference type="InterPro" id="IPR001173">
    <property type="entry name" value="Glyco_trans_2-like"/>
</dbReference>
<keyword evidence="4" id="KW-1185">Reference proteome</keyword>
<feature type="domain" description="Glycosyltransferase 2-like" evidence="2">
    <location>
        <begin position="44"/>
        <end position="199"/>
    </location>
</feature>
<dbReference type="STRING" id="1514971.AUR64_10180"/>
<dbReference type="EMBL" id="LOPU01000018">
    <property type="protein sequence ID" value="KTG09972.1"/>
    <property type="molecule type" value="Genomic_DNA"/>
</dbReference>
<keyword evidence="3" id="KW-0808">Transferase</keyword>
<organism evidence="3 4">
    <name type="scientific">Haloprofundus marisrubri</name>
    <dbReference type="NCBI Taxonomy" id="1514971"/>
    <lineage>
        <taxon>Archaea</taxon>
        <taxon>Methanobacteriati</taxon>
        <taxon>Methanobacteriota</taxon>
        <taxon>Stenosarchaea group</taxon>
        <taxon>Halobacteria</taxon>
        <taxon>Halobacteriales</taxon>
        <taxon>Haloferacaceae</taxon>
        <taxon>Haloprofundus</taxon>
    </lineage>
</organism>
<accession>A0A0W1R8M5</accession>
<dbReference type="OrthoDB" id="147253at2157"/>
<evidence type="ECO:0000259" key="2">
    <source>
        <dbReference type="Pfam" id="PF00535"/>
    </source>
</evidence>